<feature type="compositionally biased region" description="Acidic residues" evidence="1">
    <location>
        <begin position="146"/>
        <end position="156"/>
    </location>
</feature>
<evidence type="ECO:0000313" key="4">
    <source>
        <dbReference type="Proteomes" id="UP000295281"/>
    </source>
</evidence>
<evidence type="ECO:0000313" key="3">
    <source>
        <dbReference type="EMBL" id="TDQ44172.1"/>
    </source>
</evidence>
<evidence type="ECO:0000256" key="1">
    <source>
        <dbReference type="SAM" id="MobiDB-lite"/>
    </source>
</evidence>
<feature type="region of interest" description="Disordered" evidence="1">
    <location>
        <begin position="144"/>
        <end position="168"/>
    </location>
</feature>
<keyword evidence="2" id="KW-0472">Membrane</keyword>
<comment type="caution">
    <text evidence="3">The sequence shown here is derived from an EMBL/GenBank/DDBJ whole genome shotgun (WGS) entry which is preliminary data.</text>
</comment>
<accession>A0A4R6UDL3</accession>
<dbReference type="OrthoDB" id="3431310at2"/>
<keyword evidence="2" id="KW-1133">Transmembrane helix</keyword>
<keyword evidence="4" id="KW-1185">Reference proteome</keyword>
<dbReference type="AlphaFoldDB" id="A0A4R6UDL3"/>
<gene>
    <name evidence="3" type="ORF">EV190_1379</name>
</gene>
<name>A0A4R6UDL3_9ACTN</name>
<organism evidence="3 4">
    <name type="scientific">Actinorugispora endophytica</name>
    <dbReference type="NCBI Taxonomy" id="1605990"/>
    <lineage>
        <taxon>Bacteria</taxon>
        <taxon>Bacillati</taxon>
        <taxon>Actinomycetota</taxon>
        <taxon>Actinomycetes</taxon>
        <taxon>Streptosporangiales</taxon>
        <taxon>Nocardiopsidaceae</taxon>
        <taxon>Actinorugispora</taxon>
    </lineage>
</organism>
<dbReference type="RefSeq" id="WP_133743663.1">
    <property type="nucleotide sequence ID" value="NZ_SNYN01000037.1"/>
</dbReference>
<feature type="transmembrane region" description="Helical" evidence="2">
    <location>
        <begin position="69"/>
        <end position="87"/>
    </location>
</feature>
<feature type="transmembrane region" description="Helical" evidence="2">
    <location>
        <begin position="107"/>
        <end position="129"/>
    </location>
</feature>
<dbReference type="EMBL" id="SNYN01000037">
    <property type="protein sequence ID" value="TDQ44172.1"/>
    <property type="molecule type" value="Genomic_DNA"/>
</dbReference>
<feature type="compositionally biased region" description="Low complexity" evidence="1">
    <location>
        <begin position="157"/>
        <end position="168"/>
    </location>
</feature>
<proteinExistence type="predicted"/>
<feature type="transmembrane region" description="Helical" evidence="2">
    <location>
        <begin position="38"/>
        <end position="62"/>
    </location>
</feature>
<dbReference type="Proteomes" id="UP000295281">
    <property type="component" value="Unassembled WGS sequence"/>
</dbReference>
<sequence length="168" mass="17205">MRHFFGLIIGLLLAPVVLLGSGWVLPRVTALAGSGGTFLGVGGLATLGTLGVLALVLALVLVPPRLTPLVPGVAGLGLAGFTAVHLLRPGLVDLVPGSVLVPGLPGAVVLLESGLYLPLALAMLVPVFWPSRWRSYRPRGAHAFNDDDYEDDEEEGGFAADAAARGAA</sequence>
<reference evidence="3 4" key="1">
    <citation type="submission" date="2019-03" db="EMBL/GenBank/DDBJ databases">
        <title>Genomic Encyclopedia of Type Strains, Phase IV (KMG-IV): sequencing the most valuable type-strain genomes for metagenomic binning, comparative biology and taxonomic classification.</title>
        <authorList>
            <person name="Goeker M."/>
        </authorList>
    </citation>
    <scope>NUCLEOTIDE SEQUENCE [LARGE SCALE GENOMIC DNA]</scope>
    <source>
        <strain evidence="3 4">DSM 46770</strain>
    </source>
</reference>
<keyword evidence="2" id="KW-0812">Transmembrane</keyword>
<evidence type="ECO:0000256" key="2">
    <source>
        <dbReference type="SAM" id="Phobius"/>
    </source>
</evidence>
<protein>
    <submittedName>
        <fullName evidence="3">Uncharacterized protein</fullName>
    </submittedName>
</protein>